<dbReference type="Proteomes" id="UP000744555">
    <property type="component" value="Unassembled WGS sequence"/>
</dbReference>
<dbReference type="SMART" id="SM00304">
    <property type="entry name" value="HAMP"/>
    <property type="match status" value="1"/>
</dbReference>
<keyword evidence="2" id="KW-1003">Cell membrane</keyword>
<evidence type="ECO:0000256" key="7">
    <source>
        <dbReference type="ARBA" id="ARBA00023136"/>
    </source>
</evidence>
<feature type="domain" description="Methyl-accepting transducer" evidence="12">
    <location>
        <begin position="382"/>
        <end position="618"/>
    </location>
</feature>
<dbReference type="SUPFAM" id="SSF58104">
    <property type="entry name" value="Methyl-accepting chemotaxis protein (MCP) signaling domain"/>
    <property type="match status" value="1"/>
</dbReference>
<proteinExistence type="inferred from homology"/>
<dbReference type="Pfam" id="PF02743">
    <property type="entry name" value="dCache_1"/>
    <property type="match status" value="1"/>
</dbReference>
<dbReference type="CDD" id="cd12912">
    <property type="entry name" value="PDC2_MCP_like"/>
    <property type="match status" value="1"/>
</dbReference>
<keyword evidence="6 11" id="KW-1133">Transmembrane helix</keyword>
<dbReference type="InterPro" id="IPR033479">
    <property type="entry name" value="dCache_1"/>
</dbReference>
<dbReference type="Pfam" id="PF00015">
    <property type="entry name" value="MCPsignal"/>
    <property type="match status" value="1"/>
</dbReference>
<evidence type="ECO:0000256" key="4">
    <source>
        <dbReference type="ARBA" id="ARBA00022519"/>
    </source>
</evidence>
<keyword evidence="8 10" id="KW-0807">Transducer</keyword>
<feature type="transmembrane region" description="Helical" evidence="11">
    <location>
        <begin position="299"/>
        <end position="322"/>
    </location>
</feature>
<evidence type="ECO:0000313" key="16">
    <source>
        <dbReference type="Proteomes" id="UP000744555"/>
    </source>
</evidence>
<dbReference type="RefSeq" id="WP_187804523.1">
    <property type="nucleotide sequence ID" value="NZ_LZEU01000001.1"/>
</dbReference>
<organism evidence="15 16">
    <name type="scientific">Aquipseudomonas alcaligenes</name>
    <name type="common">Pseudomonas alcaligenes</name>
    <dbReference type="NCBI Taxonomy" id="43263"/>
    <lineage>
        <taxon>Bacteria</taxon>
        <taxon>Pseudomonadati</taxon>
        <taxon>Pseudomonadota</taxon>
        <taxon>Gammaproteobacteria</taxon>
        <taxon>Pseudomonadales</taxon>
        <taxon>Pseudomonadaceae</taxon>
        <taxon>Aquipseudomonas</taxon>
    </lineage>
</organism>
<dbReference type="Gene3D" id="3.30.450.20">
    <property type="entry name" value="PAS domain"/>
    <property type="match status" value="1"/>
</dbReference>
<reference evidence="15 16" key="1">
    <citation type="submission" date="2016-06" db="EMBL/GenBank/DDBJ databases">
        <authorList>
            <person name="Ramos C."/>
            <person name="Pintado A."/>
            <person name="Crespo-Gomez J.I."/>
        </authorList>
    </citation>
    <scope>NUCLEOTIDE SEQUENCE [LARGE SCALE GENOMIC DNA]</scope>
    <source>
        <strain evidence="15 16">AVO110</strain>
    </source>
</reference>
<evidence type="ECO:0000256" key="8">
    <source>
        <dbReference type="ARBA" id="ARBA00023224"/>
    </source>
</evidence>
<dbReference type="CDD" id="cd11386">
    <property type="entry name" value="MCP_signal"/>
    <property type="match status" value="1"/>
</dbReference>
<dbReference type="Pfam" id="PF00672">
    <property type="entry name" value="HAMP"/>
    <property type="match status" value="1"/>
</dbReference>
<dbReference type="InterPro" id="IPR003660">
    <property type="entry name" value="HAMP_dom"/>
</dbReference>
<feature type="domain" description="HAMP" evidence="14">
    <location>
        <begin position="323"/>
        <end position="377"/>
    </location>
</feature>
<dbReference type="InterPro" id="IPR000727">
    <property type="entry name" value="T_SNARE_dom"/>
</dbReference>
<evidence type="ECO:0000259" key="13">
    <source>
        <dbReference type="PROSITE" id="PS50192"/>
    </source>
</evidence>
<name>A0ABR7RX51_AQUAC</name>
<evidence type="ECO:0000256" key="10">
    <source>
        <dbReference type="PROSITE-ProRule" id="PRU00284"/>
    </source>
</evidence>
<dbReference type="CDD" id="cd06225">
    <property type="entry name" value="HAMP"/>
    <property type="match status" value="1"/>
</dbReference>
<feature type="domain" description="T-SNARE coiled-coil homology" evidence="13">
    <location>
        <begin position="569"/>
        <end position="631"/>
    </location>
</feature>
<sequence length="655" mass="71622">MSIKSKLLTSFLVATLVPVLIVALLTIRNVTAQAKTHFHEASSLDVRLVDNTFVTFFDSVGHTVSALADYPALRDTASGELSNYFGEKRKPSEVATANGGREKQVFDYFSSIGNNNPSFGYVYMSDTQGAYVEWPGTGEYGDWDPRKRPWYDIGKNANFALARRDGYYWEPDDAVYVSVLKGFKDQAGNFAGVVAIDVSLKALTDMAQKIRFGETGFFMLVESSGTLLVDGHQPEHNFKKLGELKDDYFATIAKTDNGLIEVNIDGVDYMANVYTSPELGWKFIGFMQSDEIFANAHQLTWLTLVVSAVLVLLFGIAGVIIANRIVTPINLVKEGLRTIAQGEGDLTRRLSLMSKDETGELANWFNQFIASTQEMIKVIKDNAISMHGVSSQTNERTTAMSASLQQQLGAVEQIVTAVTEMSSAANEVAQTCVRTADASKQGLDATSNGKQVIARSTAGVNKLGASILESSKVIQELERETVSINNILSTIQQIAEQTNLLALNAAIEAARAGEQGRGFAVVADEVRNLAKRTQDSTGEINNILNLLVNRISEVTSTMEHSLSESGKAIELASEVMGAFESIEGAMQMIRDMTMQIATATEEQHLVTEDINQNIVAINDSVSQVSSQAMEVEQYSHEQRELSSALKQLVGRFRTE</sequence>
<gene>
    <name evidence="15" type="ORF">A9179_03705</name>
</gene>
<dbReference type="PANTHER" id="PTHR32089:SF112">
    <property type="entry name" value="LYSOZYME-LIKE PROTEIN-RELATED"/>
    <property type="match status" value="1"/>
</dbReference>
<comment type="subcellular location">
    <subcellularLocation>
        <location evidence="1">Cell inner membrane</location>
        <topology evidence="1">Multi-pass membrane protein</topology>
    </subcellularLocation>
</comment>
<keyword evidence="5 11" id="KW-0812">Transmembrane</keyword>
<dbReference type="Gene3D" id="1.10.287.950">
    <property type="entry name" value="Methyl-accepting chemotaxis protein"/>
    <property type="match status" value="1"/>
</dbReference>
<evidence type="ECO:0000259" key="12">
    <source>
        <dbReference type="PROSITE" id="PS50111"/>
    </source>
</evidence>
<keyword evidence="3" id="KW-0145">Chemotaxis</keyword>
<dbReference type="SMART" id="SM00283">
    <property type="entry name" value="MA"/>
    <property type="match status" value="1"/>
</dbReference>
<dbReference type="CDD" id="cd18773">
    <property type="entry name" value="PDC1_HK_sensor"/>
    <property type="match status" value="1"/>
</dbReference>
<evidence type="ECO:0000256" key="3">
    <source>
        <dbReference type="ARBA" id="ARBA00022500"/>
    </source>
</evidence>
<protein>
    <submittedName>
        <fullName evidence="15">Chemotaxis protein</fullName>
    </submittedName>
</protein>
<comment type="caution">
    <text evidence="15">The sequence shown here is derived from an EMBL/GenBank/DDBJ whole genome shotgun (WGS) entry which is preliminary data.</text>
</comment>
<evidence type="ECO:0000256" key="1">
    <source>
        <dbReference type="ARBA" id="ARBA00004429"/>
    </source>
</evidence>
<evidence type="ECO:0000259" key="14">
    <source>
        <dbReference type="PROSITE" id="PS50885"/>
    </source>
</evidence>
<evidence type="ECO:0000256" key="11">
    <source>
        <dbReference type="SAM" id="Phobius"/>
    </source>
</evidence>
<dbReference type="InterPro" id="IPR004089">
    <property type="entry name" value="MCPsignal_dom"/>
</dbReference>
<dbReference type="PROSITE" id="PS50111">
    <property type="entry name" value="CHEMOTAXIS_TRANSDUC_2"/>
    <property type="match status" value="1"/>
</dbReference>
<comment type="similarity">
    <text evidence="9">Belongs to the methyl-accepting chemotaxis (MCP) protein family.</text>
</comment>
<evidence type="ECO:0000256" key="2">
    <source>
        <dbReference type="ARBA" id="ARBA00022475"/>
    </source>
</evidence>
<evidence type="ECO:0000256" key="9">
    <source>
        <dbReference type="ARBA" id="ARBA00029447"/>
    </source>
</evidence>
<evidence type="ECO:0000256" key="6">
    <source>
        <dbReference type="ARBA" id="ARBA00022989"/>
    </source>
</evidence>
<dbReference type="PANTHER" id="PTHR32089">
    <property type="entry name" value="METHYL-ACCEPTING CHEMOTAXIS PROTEIN MCPB"/>
    <property type="match status" value="1"/>
</dbReference>
<keyword evidence="4" id="KW-0997">Cell inner membrane</keyword>
<dbReference type="PROSITE" id="PS50192">
    <property type="entry name" value="T_SNARE"/>
    <property type="match status" value="1"/>
</dbReference>
<keyword evidence="16" id="KW-1185">Reference proteome</keyword>
<evidence type="ECO:0000256" key="5">
    <source>
        <dbReference type="ARBA" id="ARBA00022692"/>
    </source>
</evidence>
<evidence type="ECO:0000313" key="15">
    <source>
        <dbReference type="EMBL" id="MBC9249379.1"/>
    </source>
</evidence>
<accession>A0ABR7RX51</accession>
<keyword evidence="7 11" id="KW-0472">Membrane</keyword>
<dbReference type="PROSITE" id="PS50885">
    <property type="entry name" value="HAMP"/>
    <property type="match status" value="1"/>
</dbReference>
<dbReference type="EMBL" id="LZEU01000001">
    <property type="protein sequence ID" value="MBC9249379.1"/>
    <property type="molecule type" value="Genomic_DNA"/>
</dbReference>